<feature type="compositionally biased region" description="Acidic residues" evidence="2">
    <location>
        <begin position="84"/>
        <end position="105"/>
    </location>
</feature>
<keyword evidence="3" id="KW-1133">Transmembrane helix</keyword>
<dbReference type="PANTHER" id="PTHR39160:SF4">
    <property type="entry name" value="RESUSCITATION-PROMOTING FACTOR RPFB"/>
    <property type="match status" value="1"/>
</dbReference>
<evidence type="ECO:0000256" key="1">
    <source>
        <dbReference type="ARBA" id="ARBA00022729"/>
    </source>
</evidence>
<evidence type="ECO:0000313" key="5">
    <source>
        <dbReference type="EMBL" id="HIT99697.1"/>
    </source>
</evidence>
<dbReference type="Pfam" id="PF07501">
    <property type="entry name" value="G5"/>
    <property type="match status" value="1"/>
</dbReference>
<feature type="compositionally biased region" description="Basic and acidic residues" evidence="2">
    <location>
        <begin position="9"/>
        <end position="19"/>
    </location>
</feature>
<dbReference type="PROSITE" id="PS51109">
    <property type="entry name" value="G5"/>
    <property type="match status" value="1"/>
</dbReference>
<accession>A0A9D1HEW5</accession>
<feature type="transmembrane region" description="Helical" evidence="3">
    <location>
        <begin position="171"/>
        <end position="191"/>
    </location>
</feature>
<reference evidence="5" key="2">
    <citation type="journal article" date="2021" name="PeerJ">
        <title>Extensive microbial diversity within the chicken gut microbiome revealed by metagenomics and culture.</title>
        <authorList>
            <person name="Gilroy R."/>
            <person name="Ravi A."/>
            <person name="Getino M."/>
            <person name="Pursley I."/>
            <person name="Horton D.L."/>
            <person name="Alikhan N.F."/>
            <person name="Baker D."/>
            <person name="Gharbi K."/>
            <person name="Hall N."/>
            <person name="Watson M."/>
            <person name="Adriaenssens E.M."/>
            <person name="Foster-Nyarko E."/>
            <person name="Jarju S."/>
            <person name="Secka A."/>
            <person name="Antonio M."/>
            <person name="Oren A."/>
            <person name="Chaudhuri R.R."/>
            <person name="La Ragione R."/>
            <person name="Hildebrand F."/>
            <person name="Pallen M.J."/>
        </authorList>
    </citation>
    <scope>NUCLEOTIDE SEQUENCE</scope>
    <source>
        <strain evidence="5">CHK176-22527</strain>
    </source>
</reference>
<gene>
    <name evidence="5" type="ORF">IAD12_05540</name>
</gene>
<dbReference type="GO" id="GO:0004553">
    <property type="term" value="F:hydrolase activity, hydrolyzing O-glycosyl compounds"/>
    <property type="evidence" value="ECO:0007669"/>
    <property type="project" value="InterPro"/>
</dbReference>
<dbReference type="InterPro" id="IPR007137">
    <property type="entry name" value="DUF348"/>
</dbReference>
<dbReference type="Proteomes" id="UP000824159">
    <property type="component" value="Unassembled WGS sequence"/>
</dbReference>
<proteinExistence type="predicted"/>
<dbReference type="SUPFAM" id="SSF50685">
    <property type="entry name" value="Barwin-like endoglucanases"/>
    <property type="match status" value="1"/>
</dbReference>
<dbReference type="InterPro" id="IPR010611">
    <property type="entry name" value="3D_dom"/>
</dbReference>
<keyword evidence="3" id="KW-0472">Membrane</keyword>
<sequence length="480" mass="52564">MNINIREVLGGKEEKKGRWLAEAVEEERKAEKEAGKAENAGNDESPSEAEVQNPEPDVLETETSDQDDTEEPADPADEGSVVMEEVDESDEIAETDDVAETETPAETEGSAETYDQPEEQDTSEIGDCAELDDEAEESSEESAEIEGGKAEPADNAEKNEEKKIAAFGKKYGWITGIAASFIVLLAVTFAYTSLVPREVHATINGKEYSTVTKEYTIDGFLEGENIEYCEEDYISKPVSTYIYDGISFDLKHATDFKVTADGKTKKYKTLERNVGDALKDCGVKVGDKDIVTPAVDTSMGDDMEIVVQRVTTKQVKVEEKVPFETVEKEDSSLNEGSSKVVTEGVEGLDEVTYEITYIDGVESSRKEIARTSITAAVDEVVAKGTRINFNGKSYSRKLVVKAYAYTGGGRTAMGTKARVGEIAVDPSVIPLGSRVYIEGVGYRRAEDTGGNIKGNTIDIYMNSESECLRWGMRYVTVYIE</sequence>
<dbReference type="GO" id="GO:0019867">
    <property type="term" value="C:outer membrane"/>
    <property type="evidence" value="ECO:0007669"/>
    <property type="project" value="InterPro"/>
</dbReference>
<dbReference type="CDD" id="cd14667">
    <property type="entry name" value="3D_containing_proteins"/>
    <property type="match status" value="1"/>
</dbReference>
<name>A0A9D1HEW5_9FIRM</name>
<dbReference type="InterPro" id="IPR011098">
    <property type="entry name" value="G5_dom"/>
</dbReference>
<feature type="compositionally biased region" description="Acidic residues" evidence="2">
    <location>
        <begin position="115"/>
        <end position="144"/>
    </location>
</feature>
<feature type="compositionally biased region" description="Basic and acidic residues" evidence="2">
    <location>
        <begin position="146"/>
        <end position="158"/>
    </location>
</feature>
<feature type="compositionally biased region" description="Acidic residues" evidence="2">
    <location>
        <begin position="57"/>
        <end position="77"/>
    </location>
</feature>
<organism evidence="5 6">
    <name type="scientific">Candidatus Allocopromorpha excrementavium</name>
    <dbReference type="NCBI Taxonomy" id="2840741"/>
    <lineage>
        <taxon>Bacteria</taxon>
        <taxon>Bacillati</taxon>
        <taxon>Bacillota</taxon>
        <taxon>Clostridia</taxon>
        <taxon>Eubacteriales</taxon>
        <taxon>Eubacteriaceae</taxon>
        <taxon>Eubacteriaceae incertae sedis</taxon>
        <taxon>Candidatus Allocopromorpha</taxon>
    </lineage>
</organism>
<feature type="compositionally biased region" description="Basic and acidic residues" evidence="2">
    <location>
        <begin position="26"/>
        <end position="36"/>
    </location>
</feature>
<feature type="domain" description="G5" evidence="4">
    <location>
        <begin position="307"/>
        <end position="387"/>
    </location>
</feature>
<dbReference type="InterPro" id="IPR036908">
    <property type="entry name" value="RlpA-like_sf"/>
</dbReference>
<evidence type="ECO:0000313" key="6">
    <source>
        <dbReference type="Proteomes" id="UP000824159"/>
    </source>
</evidence>
<dbReference type="SMART" id="SM01208">
    <property type="entry name" value="G5"/>
    <property type="match status" value="1"/>
</dbReference>
<evidence type="ECO:0000256" key="2">
    <source>
        <dbReference type="SAM" id="MobiDB-lite"/>
    </source>
</evidence>
<dbReference type="GO" id="GO:0009254">
    <property type="term" value="P:peptidoglycan turnover"/>
    <property type="evidence" value="ECO:0007669"/>
    <property type="project" value="InterPro"/>
</dbReference>
<dbReference type="AlphaFoldDB" id="A0A9D1HEW5"/>
<dbReference type="Pfam" id="PF06725">
    <property type="entry name" value="3D"/>
    <property type="match status" value="1"/>
</dbReference>
<feature type="region of interest" description="Disordered" evidence="2">
    <location>
        <begin position="1"/>
        <end position="158"/>
    </location>
</feature>
<evidence type="ECO:0000256" key="3">
    <source>
        <dbReference type="SAM" id="Phobius"/>
    </source>
</evidence>
<dbReference type="EMBL" id="DVLX01000069">
    <property type="protein sequence ID" value="HIT99697.1"/>
    <property type="molecule type" value="Genomic_DNA"/>
</dbReference>
<dbReference type="Pfam" id="PF03990">
    <property type="entry name" value="DUF348"/>
    <property type="match status" value="2"/>
</dbReference>
<keyword evidence="3" id="KW-0812">Transmembrane</keyword>
<dbReference type="InterPro" id="IPR051933">
    <property type="entry name" value="Resuscitation_pf_RpfB"/>
</dbReference>
<keyword evidence="1" id="KW-0732">Signal</keyword>
<dbReference type="InterPro" id="IPR059180">
    <property type="entry name" value="3D_YorM"/>
</dbReference>
<protein>
    <submittedName>
        <fullName evidence="5">G5 domain-containing protein</fullName>
    </submittedName>
</protein>
<dbReference type="PANTHER" id="PTHR39160">
    <property type="entry name" value="CELL WALL-BINDING PROTEIN YOCH"/>
    <property type="match status" value="1"/>
</dbReference>
<dbReference type="Gene3D" id="2.20.230.10">
    <property type="entry name" value="Resuscitation-promoting factor rpfb"/>
    <property type="match status" value="1"/>
</dbReference>
<evidence type="ECO:0000259" key="4">
    <source>
        <dbReference type="PROSITE" id="PS51109"/>
    </source>
</evidence>
<reference evidence="5" key="1">
    <citation type="submission" date="2020-10" db="EMBL/GenBank/DDBJ databases">
        <authorList>
            <person name="Gilroy R."/>
        </authorList>
    </citation>
    <scope>NUCLEOTIDE SEQUENCE</scope>
    <source>
        <strain evidence="5">CHK176-22527</strain>
    </source>
</reference>
<dbReference type="Gene3D" id="2.40.40.10">
    <property type="entry name" value="RlpA-like domain"/>
    <property type="match status" value="1"/>
</dbReference>
<comment type="caution">
    <text evidence="5">The sequence shown here is derived from an EMBL/GenBank/DDBJ whole genome shotgun (WGS) entry which is preliminary data.</text>
</comment>